<keyword evidence="2" id="KW-0732">Signal</keyword>
<accession>A0ABU5IRJ1</accession>
<comment type="caution">
    <text evidence="3">The sequence shown here is derived from an EMBL/GenBank/DDBJ whole genome shotgun (WGS) entry which is preliminary data.</text>
</comment>
<reference evidence="3 4" key="1">
    <citation type="submission" date="2023-11" db="EMBL/GenBank/DDBJ databases">
        <title>Draft genome of Azohydromonas lata strain H1 (DSM1123), a polyhydroxyalkanoate producer.</title>
        <authorList>
            <person name="Traversa D."/>
            <person name="D'Addabbo P."/>
            <person name="Pazzani C."/>
            <person name="Manzari C."/>
            <person name="Chiara M."/>
            <person name="Scrascia M."/>
        </authorList>
    </citation>
    <scope>NUCLEOTIDE SEQUENCE [LARGE SCALE GENOMIC DNA]</scope>
    <source>
        <strain evidence="3 4">H1</strain>
    </source>
</reference>
<organism evidence="3 4">
    <name type="scientific">Azohydromonas lata</name>
    <dbReference type="NCBI Taxonomy" id="45677"/>
    <lineage>
        <taxon>Bacteria</taxon>
        <taxon>Pseudomonadati</taxon>
        <taxon>Pseudomonadota</taxon>
        <taxon>Betaproteobacteria</taxon>
        <taxon>Burkholderiales</taxon>
        <taxon>Sphaerotilaceae</taxon>
        <taxon>Azohydromonas</taxon>
    </lineage>
</organism>
<dbReference type="Proteomes" id="UP001293718">
    <property type="component" value="Unassembled WGS sequence"/>
</dbReference>
<sequence length="108" mass="11337">MNARTLKGLALTTLLAVACAPVLAGEENFDIDTRFRAKIAKEKVRQGALERAAEARAANVPGEPDDTAGCGSQNIGNIDTGGRPGRAPREVFIFAPNAINMVSRGGCR</sequence>
<dbReference type="RefSeq" id="WP_066330926.1">
    <property type="nucleotide sequence ID" value="NZ_JAXOJX010000119.1"/>
</dbReference>
<evidence type="ECO:0000256" key="2">
    <source>
        <dbReference type="SAM" id="SignalP"/>
    </source>
</evidence>
<protein>
    <submittedName>
        <fullName evidence="3">Uncharacterized protein</fullName>
    </submittedName>
</protein>
<name>A0ABU5IRJ1_9BURK</name>
<feature type="region of interest" description="Disordered" evidence="1">
    <location>
        <begin position="54"/>
        <end position="86"/>
    </location>
</feature>
<evidence type="ECO:0000313" key="4">
    <source>
        <dbReference type="Proteomes" id="UP001293718"/>
    </source>
</evidence>
<dbReference type="EMBL" id="JAXOJX010000119">
    <property type="protein sequence ID" value="MDZ5461493.1"/>
    <property type="molecule type" value="Genomic_DNA"/>
</dbReference>
<feature type="signal peptide" evidence="2">
    <location>
        <begin position="1"/>
        <end position="24"/>
    </location>
</feature>
<evidence type="ECO:0000313" key="3">
    <source>
        <dbReference type="EMBL" id="MDZ5461493.1"/>
    </source>
</evidence>
<proteinExistence type="predicted"/>
<gene>
    <name evidence="3" type="ORF">SM757_33440</name>
</gene>
<feature type="chain" id="PRO_5046866127" evidence="2">
    <location>
        <begin position="25"/>
        <end position="108"/>
    </location>
</feature>
<evidence type="ECO:0000256" key="1">
    <source>
        <dbReference type="SAM" id="MobiDB-lite"/>
    </source>
</evidence>
<keyword evidence="4" id="KW-1185">Reference proteome</keyword>
<dbReference type="PROSITE" id="PS51257">
    <property type="entry name" value="PROKAR_LIPOPROTEIN"/>
    <property type="match status" value="1"/>
</dbReference>